<sequence>MLMPLAMASLLVDTCSLTPGHAAEPLSGVPS</sequence>
<evidence type="ECO:0000313" key="2">
    <source>
        <dbReference type="Proteomes" id="UP000535437"/>
    </source>
</evidence>
<evidence type="ECO:0000313" key="1">
    <source>
        <dbReference type="EMBL" id="NYJ76984.1"/>
    </source>
</evidence>
<keyword evidence="2" id="KW-1185">Reference proteome</keyword>
<organism evidence="1 2">
    <name type="scientific">Nesterenkonia xinjiangensis</name>
    <dbReference type="NCBI Taxonomy" id="225327"/>
    <lineage>
        <taxon>Bacteria</taxon>
        <taxon>Bacillati</taxon>
        <taxon>Actinomycetota</taxon>
        <taxon>Actinomycetes</taxon>
        <taxon>Micrococcales</taxon>
        <taxon>Micrococcaceae</taxon>
        <taxon>Nesterenkonia</taxon>
    </lineage>
</organism>
<accession>A0A7Z0K7X8</accession>
<dbReference type="Proteomes" id="UP000535437">
    <property type="component" value="Unassembled WGS sequence"/>
</dbReference>
<gene>
    <name evidence="1" type="ORF">HNR09_000395</name>
</gene>
<dbReference type="AlphaFoldDB" id="A0A7Z0K7X8"/>
<name>A0A7Z0K7X8_9MICC</name>
<comment type="caution">
    <text evidence="1">The sequence shown here is derived from an EMBL/GenBank/DDBJ whole genome shotgun (WGS) entry which is preliminary data.</text>
</comment>
<reference evidence="1 2" key="1">
    <citation type="submission" date="2020-07" db="EMBL/GenBank/DDBJ databases">
        <title>Sequencing the genomes of 1000 actinobacteria strains.</title>
        <authorList>
            <person name="Klenk H.-P."/>
        </authorList>
    </citation>
    <scope>NUCLEOTIDE SEQUENCE [LARGE SCALE GENOMIC DNA]</scope>
    <source>
        <strain evidence="1 2">DSM 15475</strain>
    </source>
</reference>
<protein>
    <submittedName>
        <fullName evidence="1">Uncharacterized protein</fullName>
    </submittedName>
</protein>
<dbReference type="EMBL" id="JACCFY010000001">
    <property type="protein sequence ID" value="NYJ76984.1"/>
    <property type="molecule type" value="Genomic_DNA"/>
</dbReference>
<proteinExistence type="predicted"/>